<protein>
    <submittedName>
        <fullName evidence="1">Uncharacterized protein</fullName>
    </submittedName>
</protein>
<comment type="caution">
    <text evidence="1">The sequence shown here is derived from an EMBL/GenBank/DDBJ whole genome shotgun (WGS) entry which is preliminary data.</text>
</comment>
<dbReference type="EMBL" id="JABFYL010000026">
    <property type="protein sequence ID" value="NVN50738.1"/>
    <property type="molecule type" value="Genomic_DNA"/>
</dbReference>
<organism evidence="1 2">
    <name type="scientific">Mycolicibacterium hippocampi</name>
    <dbReference type="NCBI Taxonomy" id="659824"/>
    <lineage>
        <taxon>Bacteria</taxon>
        <taxon>Bacillati</taxon>
        <taxon>Actinomycetota</taxon>
        <taxon>Actinomycetes</taxon>
        <taxon>Mycobacteriales</taxon>
        <taxon>Mycobacteriaceae</taxon>
        <taxon>Mycolicibacterium</taxon>
    </lineage>
</organism>
<reference evidence="1 2" key="1">
    <citation type="submission" date="2020-05" db="EMBL/GenBank/DDBJ databases">
        <title>Draft genome sequence of Mycobacterium hippocampi DL, isolated from European seabass, Dicentrarchus labrax, reared in fish farms.</title>
        <authorList>
            <person name="Stathopoulou P."/>
            <person name="Asimakis E."/>
            <person name="Tzokas K."/>
            <person name="Batargias C."/>
            <person name="Tsiamis G."/>
        </authorList>
    </citation>
    <scope>NUCLEOTIDE SEQUENCE [LARGE SCALE GENOMIC DNA]</scope>
    <source>
        <strain evidence="1 2">DL</strain>
    </source>
</reference>
<evidence type="ECO:0000313" key="2">
    <source>
        <dbReference type="Proteomes" id="UP000570517"/>
    </source>
</evidence>
<gene>
    <name evidence="1" type="ORF">HLY00_2463</name>
</gene>
<dbReference type="Proteomes" id="UP000570517">
    <property type="component" value="Unassembled WGS sequence"/>
</dbReference>
<keyword evidence="2" id="KW-1185">Reference proteome</keyword>
<name>A0A850PJS2_9MYCO</name>
<evidence type="ECO:0000313" key="1">
    <source>
        <dbReference type="EMBL" id="NVN50738.1"/>
    </source>
</evidence>
<sequence>MMPKRTERESGCRTAGAIIELKVGTEFKTIPTYGCYRHIRRERLLGEISG</sequence>
<proteinExistence type="predicted"/>
<dbReference type="AlphaFoldDB" id="A0A850PJS2"/>
<accession>A0A850PJS2</accession>